<evidence type="ECO:0000313" key="2">
    <source>
        <dbReference type="Proteomes" id="UP000270673"/>
    </source>
</evidence>
<reference evidence="1 2" key="1">
    <citation type="submission" date="2018-10" db="EMBL/GenBank/DDBJ databases">
        <title>Butyricimonas faecalis sp. nov., isolated from human faeces and emended description of the genus Butyricimonas.</title>
        <authorList>
            <person name="Le Roy T."/>
            <person name="Van der Smissen P."/>
            <person name="Paquot A."/>
            <person name="Delzenne N."/>
            <person name="Muccioli G."/>
            <person name="Collet J.-F."/>
            <person name="Cani P.D."/>
        </authorList>
    </citation>
    <scope>NUCLEOTIDE SEQUENCE [LARGE SCALE GENOMIC DNA]</scope>
    <source>
        <strain evidence="1 2">H184</strain>
    </source>
</reference>
<keyword evidence="2" id="KW-1185">Reference proteome</keyword>
<name>A0A3S9VQ33_9BACT</name>
<dbReference type="Proteomes" id="UP000270673">
    <property type="component" value="Chromosome"/>
</dbReference>
<dbReference type="AlphaFoldDB" id="A0A3S9VQ33"/>
<accession>A0A3S9VQ33</accession>
<gene>
    <name evidence="1" type="ORF">D8S85_03095</name>
</gene>
<evidence type="ECO:0000313" key="1">
    <source>
        <dbReference type="EMBL" id="AZS28637.1"/>
    </source>
</evidence>
<protein>
    <submittedName>
        <fullName evidence="1">Uncharacterized protein</fullName>
    </submittedName>
</protein>
<dbReference type="EMBL" id="CP032819">
    <property type="protein sequence ID" value="AZS28637.1"/>
    <property type="molecule type" value="Genomic_DNA"/>
</dbReference>
<sequence>MSGKQQGMSLKDYYLIKSQVVRRCRRHKLMEENEENLLRGLLYDMDEIKQLLDYLKLPWMKLANVFFQGYIDSPLMGKHERVLASRFIELMVKLSGETSFVEKWMEYHAAQINEIKELQSACKIKQACSIAVGEKLLRDLPLRQLVEIHDMIETFLGYNP</sequence>
<proteinExistence type="predicted"/>
<organism evidence="1 2">
    <name type="scientific">Butyricimonas faecalis</name>
    <dbReference type="NCBI Taxonomy" id="2093856"/>
    <lineage>
        <taxon>Bacteria</taxon>
        <taxon>Pseudomonadati</taxon>
        <taxon>Bacteroidota</taxon>
        <taxon>Bacteroidia</taxon>
        <taxon>Bacteroidales</taxon>
        <taxon>Odoribacteraceae</taxon>
        <taxon>Butyricimonas</taxon>
    </lineage>
</organism>
<dbReference type="KEGG" id="buy:D8S85_03095"/>